<dbReference type="Proteomes" id="UP000664844">
    <property type="component" value="Unassembled WGS sequence"/>
</dbReference>
<evidence type="ECO:0000313" key="5">
    <source>
        <dbReference type="Proteomes" id="UP000664844"/>
    </source>
</evidence>
<dbReference type="EMBL" id="JAFLQW010000027">
    <property type="protein sequence ID" value="MBO0347689.1"/>
    <property type="molecule type" value="Genomic_DNA"/>
</dbReference>
<proteinExistence type="predicted"/>
<comment type="caution">
    <text evidence="4">The sequence shown here is derived from an EMBL/GenBank/DDBJ whole genome shotgun (WGS) entry which is preliminary data.</text>
</comment>
<dbReference type="Gene3D" id="3.30.465.10">
    <property type="match status" value="1"/>
</dbReference>
<dbReference type="PROSITE" id="PS51387">
    <property type="entry name" value="FAD_PCMH"/>
    <property type="match status" value="1"/>
</dbReference>
<keyword evidence="5" id="KW-1185">Reference proteome</keyword>
<gene>
    <name evidence="4" type="ORF">J0895_00900</name>
</gene>
<dbReference type="PANTHER" id="PTHR11748:SF103">
    <property type="entry name" value="GLYCOLATE OXIDASE SUBUNIT GLCE"/>
    <property type="match status" value="1"/>
</dbReference>
<dbReference type="InterPro" id="IPR006094">
    <property type="entry name" value="Oxid_FAD_bind_N"/>
</dbReference>
<name>A0ABS3FKQ2_9CYAN</name>
<feature type="domain" description="FAD-binding PCMH-type" evidence="3">
    <location>
        <begin position="37"/>
        <end position="216"/>
    </location>
</feature>
<dbReference type="SUPFAM" id="SSF56176">
    <property type="entry name" value="FAD-binding/transporter-associated domain-like"/>
    <property type="match status" value="1"/>
</dbReference>
<keyword evidence="2" id="KW-0274">FAD</keyword>
<reference evidence="4 5" key="1">
    <citation type="submission" date="2021-03" db="EMBL/GenBank/DDBJ databases">
        <title>Metabolic Capacity of the Antarctic Cyanobacterium Phormidium pseudopriestleyi that Sustains Oxygenic Photosynthesis in the Presence of Hydrogen Sulfide.</title>
        <authorList>
            <person name="Lumian J.E."/>
            <person name="Jungblut A.D."/>
            <person name="Dillon M.L."/>
            <person name="Hawes I."/>
            <person name="Doran P.T."/>
            <person name="Mackey T.J."/>
            <person name="Dick G.J."/>
            <person name="Grettenberger C.L."/>
            <person name="Sumner D.Y."/>
        </authorList>
    </citation>
    <scope>NUCLEOTIDE SEQUENCE [LARGE SCALE GENOMIC DNA]</scope>
    <source>
        <strain evidence="4 5">FRX01</strain>
    </source>
</reference>
<dbReference type="InterPro" id="IPR016164">
    <property type="entry name" value="FAD-linked_Oxase-like_C"/>
</dbReference>
<dbReference type="Pfam" id="PF01565">
    <property type="entry name" value="FAD_binding_4"/>
    <property type="match status" value="1"/>
</dbReference>
<sequence>MSAIAQTLSSILGSDGVIEWDSLDSPTQQRLRLAFPESSLPHCIAYPSTQAQLAEAIASIAANRWALVPAGALSKIDWGGVTAGVQVILSTARLNRLIEHAVNDLTVTVEAGMSLASLQSILADSGQFLALDPAYGDRATLGGIVATGDAGSWRQRYGGVRDQLLGVSFVRSDGELAKAGGRVVKNVAGYDLMKLFTGSYGTLGMICQVTFRVYPQLEASGTVMLSGDTAAIAEASQTLLASALTPTAADLLSPGLVKQLGRGEQMGLVARFQSVASSVQEQSARLLAVGETLELKGTCHTEKDEADLWQGLRERMQPTGTLGAIGCKIGVRPTEAVAALSKFAALSDGSGLGQIHLSSGLGWLRFAEGTLTESVLSMRQLCQSSGGFLSVMVAPISVKNQVDVWGYQGNGFEVMRKIKRQFDSENMLSPNRFIGGI</sequence>
<keyword evidence="1" id="KW-0285">Flavoprotein</keyword>
<evidence type="ECO:0000313" key="4">
    <source>
        <dbReference type="EMBL" id="MBO0347689.1"/>
    </source>
</evidence>
<organism evidence="4 5">
    <name type="scientific">Phormidium pseudopriestleyi FRX01</name>
    <dbReference type="NCBI Taxonomy" id="1759528"/>
    <lineage>
        <taxon>Bacteria</taxon>
        <taxon>Bacillati</taxon>
        <taxon>Cyanobacteriota</taxon>
        <taxon>Cyanophyceae</taxon>
        <taxon>Oscillatoriophycideae</taxon>
        <taxon>Oscillatoriales</taxon>
        <taxon>Oscillatoriaceae</taxon>
        <taxon>Phormidium</taxon>
    </lineage>
</organism>
<dbReference type="InterPro" id="IPR016169">
    <property type="entry name" value="FAD-bd_PCMH_sub2"/>
</dbReference>
<dbReference type="InterPro" id="IPR016166">
    <property type="entry name" value="FAD-bd_PCMH"/>
</dbReference>
<accession>A0ABS3FKQ2</accession>
<protein>
    <submittedName>
        <fullName evidence="4">FAD-binding oxidoreductase</fullName>
    </submittedName>
</protein>
<dbReference type="SUPFAM" id="SSF55103">
    <property type="entry name" value="FAD-linked oxidases, C-terminal domain"/>
    <property type="match status" value="1"/>
</dbReference>
<dbReference type="PANTHER" id="PTHR11748">
    <property type="entry name" value="D-LACTATE DEHYDROGENASE"/>
    <property type="match status" value="1"/>
</dbReference>
<evidence type="ECO:0000256" key="1">
    <source>
        <dbReference type="ARBA" id="ARBA00022630"/>
    </source>
</evidence>
<dbReference type="InterPro" id="IPR036318">
    <property type="entry name" value="FAD-bd_PCMH-like_sf"/>
</dbReference>
<evidence type="ECO:0000259" key="3">
    <source>
        <dbReference type="PROSITE" id="PS51387"/>
    </source>
</evidence>
<evidence type="ECO:0000256" key="2">
    <source>
        <dbReference type="ARBA" id="ARBA00022827"/>
    </source>
</evidence>